<evidence type="ECO:0000256" key="8">
    <source>
        <dbReference type="PIRSR" id="PIRSR618044-2"/>
    </source>
</evidence>
<dbReference type="GO" id="GO:0009252">
    <property type="term" value="P:peptidoglycan biosynthetic process"/>
    <property type="evidence" value="ECO:0007669"/>
    <property type="project" value="UniProtKB-KW"/>
</dbReference>
<dbReference type="Gene3D" id="3.40.710.10">
    <property type="entry name" value="DD-peptidase/beta-lactamase superfamily"/>
    <property type="match status" value="1"/>
</dbReference>
<evidence type="ECO:0000256" key="1">
    <source>
        <dbReference type="ARBA" id="ARBA00007164"/>
    </source>
</evidence>
<dbReference type="GO" id="GO:0071555">
    <property type="term" value="P:cell wall organization"/>
    <property type="evidence" value="ECO:0007669"/>
    <property type="project" value="UniProtKB-KW"/>
</dbReference>
<dbReference type="AlphaFoldDB" id="A0A2I1M6E0"/>
<keyword evidence="3" id="KW-0378">Hydrolase</keyword>
<feature type="binding site" evidence="8">
    <location>
        <position position="234"/>
    </location>
    <ligand>
        <name>substrate</name>
    </ligand>
</feature>
<evidence type="ECO:0000256" key="9">
    <source>
        <dbReference type="RuleBase" id="RU004016"/>
    </source>
</evidence>
<keyword evidence="11" id="KW-0121">Carboxypeptidase</keyword>
<keyword evidence="6" id="KW-0961">Cell wall biogenesis/degradation</keyword>
<dbReference type="Pfam" id="PF00768">
    <property type="entry name" value="Peptidase_S11"/>
    <property type="match status" value="1"/>
</dbReference>
<dbReference type="InterPro" id="IPR001967">
    <property type="entry name" value="Peptidase_S11_N"/>
</dbReference>
<dbReference type="PRINTS" id="PR00725">
    <property type="entry name" value="DADACBPTASE1"/>
</dbReference>
<keyword evidence="5" id="KW-0573">Peptidoglycan synthesis</keyword>
<comment type="similarity">
    <text evidence="1 9">Belongs to the peptidase S11 family.</text>
</comment>
<comment type="caution">
    <text evidence="11">The sequence shown here is derived from an EMBL/GenBank/DDBJ whole genome shotgun (WGS) entry which is preliminary data.</text>
</comment>
<feature type="active site" evidence="7">
    <location>
        <position position="121"/>
    </location>
</feature>
<dbReference type="GO" id="GO:0009002">
    <property type="term" value="F:serine-type D-Ala-D-Ala carboxypeptidase activity"/>
    <property type="evidence" value="ECO:0007669"/>
    <property type="project" value="InterPro"/>
</dbReference>
<evidence type="ECO:0000256" key="7">
    <source>
        <dbReference type="PIRSR" id="PIRSR618044-1"/>
    </source>
</evidence>
<dbReference type="GO" id="GO:0008360">
    <property type="term" value="P:regulation of cell shape"/>
    <property type="evidence" value="ECO:0007669"/>
    <property type="project" value="UniProtKB-KW"/>
</dbReference>
<dbReference type="InterPro" id="IPR012338">
    <property type="entry name" value="Beta-lactam/transpept-like"/>
</dbReference>
<feature type="domain" description="Peptidase S11 D-alanyl-D-alanine carboxypeptidase A N-terminal" evidence="10">
    <location>
        <begin position="31"/>
        <end position="264"/>
    </location>
</feature>
<keyword evidence="11" id="KW-0645">Protease</keyword>
<dbReference type="SUPFAM" id="SSF56601">
    <property type="entry name" value="beta-lactamase/transpeptidase-like"/>
    <property type="match status" value="1"/>
</dbReference>
<evidence type="ECO:0000256" key="6">
    <source>
        <dbReference type="ARBA" id="ARBA00023316"/>
    </source>
</evidence>
<evidence type="ECO:0000256" key="2">
    <source>
        <dbReference type="ARBA" id="ARBA00022729"/>
    </source>
</evidence>
<dbReference type="Proteomes" id="UP000234335">
    <property type="component" value="Unassembled WGS sequence"/>
</dbReference>
<feature type="active site" description="Acyl-ester intermediate" evidence="7">
    <location>
        <position position="64"/>
    </location>
</feature>
<dbReference type="PANTHER" id="PTHR21581">
    <property type="entry name" value="D-ALANYL-D-ALANINE CARBOXYPEPTIDASE"/>
    <property type="match status" value="1"/>
</dbReference>
<evidence type="ECO:0000259" key="10">
    <source>
        <dbReference type="Pfam" id="PF00768"/>
    </source>
</evidence>
<name>A0A2I1M6E0_9FIRM</name>
<reference evidence="11 12" key="1">
    <citation type="submission" date="2017-12" db="EMBL/GenBank/DDBJ databases">
        <title>Phylogenetic diversity of female urinary microbiome.</title>
        <authorList>
            <person name="Thomas-White K."/>
            <person name="Wolfe A.J."/>
        </authorList>
    </citation>
    <scope>NUCLEOTIDE SEQUENCE [LARGE SCALE GENOMIC DNA]</scope>
    <source>
        <strain evidence="11 12">UMB0119</strain>
    </source>
</reference>
<protein>
    <submittedName>
        <fullName evidence="11">D-alanyl-D-alanine carboxypeptidase</fullName>
    </submittedName>
</protein>
<sequence>MKKKACGLLAIPVLIIVLIIIQRNRSKEVYEYNSKAIYVYNLTDDRKVTSKNEDEKLPMASLTKMMTVLVGLEKVNNLSDIAPVDTESYQKLVGENASMAGFFGGELTTYRDLFYGAMLPSGGEAADSIAINISGSQLRFVELMNDKAEELGLKNTHFQNVDGMDDVGHYSSAKDLAMLLKYALDDGNFRAIFTKKDFVSHSTDNHPQGLYMTSTVYDKLKDYEQNGFEIIGGKSGTTDNAGLCWATLSVKNGKEYIIITLGAPYDDIDNPGDGQVRDTLEILKKL</sequence>
<keyword evidence="2" id="KW-0732">Signal</keyword>
<accession>A0A2I1M6E0</accession>
<dbReference type="RefSeq" id="WP_101540697.1">
    <property type="nucleotide sequence ID" value="NZ_PKGS01000006.1"/>
</dbReference>
<evidence type="ECO:0000313" key="12">
    <source>
        <dbReference type="Proteomes" id="UP000234335"/>
    </source>
</evidence>
<dbReference type="GO" id="GO:0006508">
    <property type="term" value="P:proteolysis"/>
    <property type="evidence" value="ECO:0007669"/>
    <property type="project" value="InterPro"/>
</dbReference>
<proteinExistence type="inferred from homology"/>
<keyword evidence="12" id="KW-1185">Reference proteome</keyword>
<dbReference type="PANTHER" id="PTHR21581:SF33">
    <property type="entry name" value="D-ALANYL-D-ALANINE CARBOXYPEPTIDASE DACB"/>
    <property type="match status" value="1"/>
</dbReference>
<dbReference type="EMBL" id="PKGS01000006">
    <property type="protein sequence ID" value="PKZ15679.1"/>
    <property type="molecule type" value="Genomic_DNA"/>
</dbReference>
<organism evidence="11 12">
    <name type="scientific">Anaerococcus octavius</name>
    <dbReference type="NCBI Taxonomy" id="54007"/>
    <lineage>
        <taxon>Bacteria</taxon>
        <taxon>Bacillati</taxon>
        <taxon>Bacillota</taxon>
        <taxon>Tissierellia</taxon>
        <taxon>Tissierellales</taxon>
        <taxon>Peptoniphilaceae</taxon>
        <taxon>Anaerococcus</taxon>
    </lineage>
</organism>
<dbReference type="InterPro" id="IPR018044">
    <property type="entry name" value="Peptidase_S11"/>
</dbReference>
<keyword evidence="4" id="KW-0133">Cell shape</keyword>
<evidence type="ECO:0000256" key="5">
    <source>
        <dbReference type="ARBA" id="ARBA00022984"/>
    </source>
</evidence>
<gene>
    <name evidence="11" type="ORF">CYJ34_07710</name>
</gene>
<feature type="active site" description="Acyl-ester intermediate" evidence="7">
    <location>
        <position position="61"/>
    </location>
</feature>
<evidence type="ECO:0000313" key="11">
    <source>
        <dbReference type="EMBL" id="PKZ15679.1"/>
    </source>
</evidence>
<evidence type="ECO:0000256" key="3">
    <source>
        <dbReference type="ARBA" id="ARBA00022801"/>
    </source>
</evidence>
<evidence type="ECO:0000256" key="4">
    <source>
        <dbReference type="ARBA" id="ARBA00022960"/>
    </source>
</evidence>